<dbReference type="AlphaFoldDB" id="A0A1E3QXL5"/>
<name>A0A1E3QXL5_9ASCO</name>
<reference evidence="5" key="1">
    <citation type="submission" date="2016-05" db="EMBL/GenBank/DDBJ databases">
        <title>Comparative genomics of biotechnologically important yeasts.</title>
        <authorList>
            <consortium name="DOE Joint Genome Institute"/>
            <person name="Riley R."/>
            <person name="Haridas S."/>
            <person name="Wolfe K.H."/>
            <person name="Lopes M.R."/>
            <person name="Hittinger C.T."/>
            <person name="Goker M."/>
            <person name="Salamov A."/>
            <person name="Wisecaver J."/>
            <person name="Long T.M."/>
            <person name="Aerts A.L."/>
            <person name="Barry K."/>
            <person name="Choi C."/>
            <person name="Clum A."/>
            <person name="Coughlan A.Y."/>
            <person name="Deshpande S."/>
            <person name="Douglass A.P."/>
            <person name="Hanson S.J."/>
            <person name="Klenk H.-P."/>
            <person name="Labutti K."/>
            <person name="Lapidus A."/>
            <person name="Lindquist E."/>
            <person name="Lipzen A."/>
            <person name="Meier-Kolthoff J.P."/>
            <person name="Ohm R.A."/>
            <person name="Otillar R.P."/>
            <person name="Pangilinan J."/>
            <person name="Peng Y."/>
            <person name="Rokas A."/>
            <person name="Rosa C.A."/>
            <person name="Scheuner C."/>
            <person name="Sibirny A.A."/>
            <person name="Slot J.C."/>
            <person name="Stielow J.B."/>
            <person name="Sun H."/>
            <person name="Kurtzman C.P."/>
            <person name="Blackwell M."/>
            <person name="Grigoriev I.V."/>
            <person name="Jeffries T.W."/>
        </authorList>
    </citation>
    <scope>NUCLEOTIDE SEQUENCE [LARGE SCALE GENOMIC DNA]</scope>
    <source>
        <strain evidence="5">NRRL Y-12698</strain>
    </source>
</reference>
<dbReference type="GO" id="GO:0005739">
    <property type="term" value="C:mitochondrion"/>
    <property type="evidence" value="ECO:0007669"/>
    <property type="project" value="TreeGrafter"/>
</dbReference>
<dbReference type="InterPro" id="IPR036621">
    <property type="entry name" value="Anticodon-bd_dom_sf"/>
</dbReference>
<dbReference type="RefSeq" id="XP_018987140.1">
    <property type="nucleotide sequence ID" value="XM_019130323.1"/>
</dbReference>
<dbReference type="OrthoDB" id="5423599at2759"/>
<dbReference type="GeneID" id="30148176"/>
<feature type="domain" description="Aminoacyl-tRNA synthetase class II (G/ P/ S/T)" evidence="2">
    <location>
        <begin position="255"/>
        <end position="336"/>
    </location>
</feature>
<organism evidence="4 5">
    <name type="scientific">Babjeviella inositovora NRRL Y-12698</name>
    <dbReference type="NCBI Taxonomy" id="984486"/>
    <lineage>
        <taxon>Eukaryota</taxon>
        <taxon>Fungi</taxon>
        <taxon>Dikarya</taxon>
        <taxon>Ascomycota</taxon>
        <taxon>Saccharomycotina</taxon>
        <taxon>Pichiomycetes</taxon>
        <taxon>Serinales incertae sedis</taxon>
        <taxon>Babjeviella</taxon>
    </lineage>
</organism>
<dbReference type="GO" id="GO:0004829">
    <property type="term" value="F:threonine-tRNA ligase activity"/>
    <property type="evidence" value="ECO:0007669"/>
    <property type="project" value="TreeGrafter"/>
</dbReference>
<dbReference type="InterPro" id="IPR002314">
    <property type="entry name" value="aa-tRNA-synt_IIb"/>
</dbReference>
<gene>
    <name evidence="4" type="ORF">BABINDRAFT_165333</name>
</gene>
<dbReference type="Proteomes" id="UP000094336">
    <property type="component" value="Unassembled WGS sequence"/>
</dbReference>
<dbReference type="PANTHER" id="PTHR11451:SF46">
    <property type="entry name" value="THREONINE--TRNA LIGASE"/>
    <property type="match status" value="1"/>
</dbReference>
<evidence type="ECO:0000259" key="3">
    <source>
        <dbReference type="Pfam" id="PF03129"/>
    </source>
</evidence>
<dbReference type="EMBL" id="KV454427">
    <property type="protein sequence ID" value="ODQ81812.1"/>
    <property type="molecule type" value="Genomic_DNA"/>
</dbReference>
<dbReference type="GO" id="GO:0005524">
    <property type="term" value="F:ATP binding"/>
    <property type="evidence" value="ECO:0007669"/>
    <property type="project" value="InterPro"/>
</dbReference>
<sequence length="408" mass="46529">MARQIQLSEEVAKQVETLSVENRLQAPKEEAHRTKSPKKAAGAAKKFIRNRFKLFEEVKAQQNTEISAKERVSIKLTLKDGTGKEERQDISRVNSELWDLEHPFEGDATLEFFDSLDGKAIFWHFSTHILGEAFVGDVQLQQVQAVPHPVQDSQRHLKSLEKAASKDHRFDEVITPDMYNSKLCEVSGHRANYKNDVFVFDGEKETFGLKPMNCPGYCSMFKDRKRSYRPEKYVGELSTRDNAESQLERCWNKRGGKWSINPGDGAFYDPKIGILISDALKGWHQCATIQLDFRLPNQFELEYTPQESLAGTTKPVMVHRAILGSVERMTTILAEHFARKWPFWLSPRQVLVVPAGVGYFEYAETVNAKLKAAGFRSDVDVSNNTLQKKVRNSQVSKHNFVFIVGTEE</sequence>
<protein>
    <submittedName>
        <fullName evidence="4">Uncharacterized protein</fullName>
    </submittedName>
</protein>
<keyword evidence="5" id="KW-1185">Reference proteome</keyword>
<evidence type="ECO:0000259" key="2">
    <source>
        <dbReference type="Pfam" id="PF00587"/>
    </source>
</evidence>
<dbReference type="Pfam" id="PF00587">
    <property type="entry name" value="tRNA-synt_2b"/>
    <property type="match status" value="1"/>
</dbReference>
<dbReference type="SUPFAM" id="SSF52954">
    <property type="entry name" value="Class II aaRS ABD-related"/>
    <property type="match status" value="1"/>
</dbReference>
<dbReference type="Pfam" id="PF03129">
    <property type="entry name" value="HGTP_anticodon"/>
    <property type="match status" value="1"/>
</dbReference>
<evidence type="ECO:0000313" key="4">
    <source>
        <dbReference type="EMBL" id="ODQ81812.1"/>
    </source>
</evidence>
<dbReference type="Gene3D" id="3.40.50.800">
    <property type="entry name" value="Anticodon-binding domain"/>
    <property type="match status" value="1"/>
</dbReference>
<evidence type="ECO:0000256" key="1">
    <source>
        <dbReference type="ARBA" id="ARBA00022917"/>
    </source>
</evidence>
<dbReference type="InterPro" id="IPR045864">
    <property type="entry name" value="aa-tRNA-synth_II/BPL/LPL"/>
</dbReference>
<accession>A0A1E3QXL5</accession>
<feature type="domain" description="Anticodon-binding" evidence="3">
    <location>
        <begin position="349"/>
        <end position="408"/>
    </location>
</feature>
<keyword evidence="1" id="KW-0648">Protein biosynthesis</keyword>
<dbReference type="STRING" id="984486.A0A1E3QXL5"/>
<dbReference type="GO" id="GO:0006435">
    <property type="term" value="P:threonyl-tRNA aminoacylation"/>
    <property type="evidence" value="ECO:0007669"/>
    <property type="project" value="TreeGrafter"/>
</dbReference>
<dbReference type="SUPFAM" id="SSF55681">
    <property type="entry name" value="Class II aaRS and biotin synthetases"/>
    <property type="match status" value="1"/>
</dbReference>
<dbReference type="InterPro" id="IPR004154">
    <property type="entry name" value="Anticodon-bd"/>
</dbReference>
<dbReference type="Gene3D" id="3.30.930.10">
    <property type="entry name" value="Bira Bifunctional Protein, Domain 2"/>
    <property type="match status" value="2"/>
</dbReference>
<evidence type="ECO:0000313" key="5">
    <source>
        <dbReference type="Proteomes" id="UP000094336"/>
    </source>
</evidence>
<dbReference type="PANTHER" id="PTHR11451">
    <property type="entry name" value="THREONINE-TRNA LIGASE"/>
    <property type="match status" value="1"/>
</dbReference>
<proteinExistence type="predicted"/>